<dbReference type="NCBIfam" id="TIGR03560">
    <property type="entry name" value="F420_Rv1855c"/>
    <property type="match status" value="1"/>
</dbReference>
<dbReference type="InterPro" id="IPR019952">
    <property type="entry name" value="F420_OxRdatse_Rv1855c_pred"/>
</dbReference>
<evidence type="ECO:0000259" key="5">
    <source>
        <dbReference type="Pfam" id="PF00296"/>
    </source>
</evidence>
<dbReference type="RefSeq" id="WP_268241354.1">
    <property type="nucleotide sequence ID" value="NZ_BMNK01000002.1"/>
</dbReference>
<reference evidence="6" key="1">
    <citation type="journal article" date="2014" name="Int. J. Syst. Evol. Microbiol.">
        <title>Complete genome sequence of Corynebacterium casei LMG S-19264T (=DSM 44701T), isolated from a smear-ripened cheese.</title>
        <authorList>
            <consortium name="US DOE Joint Genome Institute (JGI-PGF)"/>
            <person name="Walter F."/>
            <person name="Albersmeier A."/>
            <person name="Kalinowski J."/>
            <person name="Ruckert C."/>
        </authorList>
    </citation>
    <scope>NUCLEOTIDE SEQUENCE</scope>
    <source>
        <strain evidence="6">CGMCC 4.7430</strain>
    </source>
</reference>
<evidence type="ECO:0000256" key="4">
    <source>
        <dbReference type="ARBA" id="ARBA00023033"/>
    </source>
</evidence>
<name>A0A918A566_9ACTN</name>
<dbReference type="Proteomes" id="UP000660745">
    <property type="component" value="Unassembled WGS sequence"/>
</dbReference>
<reference evidence="6" key="2">
    <citation type="submission" date="2020-09" db="EMBL/GenBank/DDBJ databases">
        <authorList>
            <person name="Sun Q."/>
            <person name="Zhou Y."/>
        </authorList>
    </citation>
    <scope>NUCLEOTIDE SEQUENCE</scope>
    <source>
        <strain evidence="6">CGMCC 4.7430</strain>
    </source>
</reference>
<dbReference type="PANTHER" id="PTHR42847:SF4">
    <property type="entry name" value="ALKANESULFONATE MONOOXYGENASE-RELATED"/>
    <property type="match status" value="1"/>
</dbReference>
<accession>A0A918A566</accession>
<dbReference type="EMBL" id="BMNK01000002">
    <property type="protein sequence ID" value="GGP04191.1"/>
    <property type="molecule type" value="Genomic_DNA"/>
</dbReference>
<keyword evidence="3" id="KW-0560">Oxidoreductase</keyword>
<keyword evidence="7" id="KW-1185">Reference proteome</keyword>
<protein>
    <submittedName>
        <fullName evidence="6">LLM class F420-dependent oxidoreductase</fullName>
    </submittedName>
</protein>
<keyword evidence="1" id="KW-0285">Flavoprotein</keyword>
<dbReference type="GO" id="GO:0008726">
    <property type="term" value="F:alkanesulfonate monooxygenase activity"/>
    <property type="evidence" value="ECO:0007669"/>
    <property type="project" value="TreeGrafter"/>
</dbReference>
<dbReference type="InterPro" id="IPR036661">
    <property type="entry name" value="Luciferase-like_sf"/>
</dbReference>
<sequence length="321" mass="34381">MAPGDGIRLRILVEPQHGGAYADFLAMALAVEDAGFDAFFRSDHLLGVVPDDPAYQPTDCWTTLGALARDTQRVRLGALMGAATFRHPGLLATIVASVDQMSGGRVELGLGTGWFEREHAAFGIPFPAQRERFDRLEEQLAVITGLWGTPPGDPDGFSFDGAHYRIEANRNPPRPVQSPYPPILIGGSGPKRTPAIAARYASEFNTALGGDLRERLGTFSRACEAIGRDPAEPRRSSVIPTAVGGTPAETERRASVIGSDFIRTNALIGTPAMLTERIAELGGLGVDTVYLHIYDIHDLDHIALLGAEVLPHVTAMKVATP</sequence>
<feature type="domain" description="Luciferase-like" evidence="5">
    <location>
        <begin position="14"/>
        <end position="254"/>
    </location>
</feature>
<dbReference type="Gene3D" id="3.20.20.30">
    <property type="entry name" value="Luciferase-like domain"/>
    <property type="match status" value="1"/>
</dbReference>
<evidence type="ECO:0000256" key="3">
    <source>
        <dbReference type="ARBA" id="ARBA00023002"/>
    </source>
</evidence>
<dbReference type="GO" id="GO:0046306">
    <property type="term" value="P:alkanesulfonate catabolic process"/>
    <property type="evidence" value="ECO:0007669"/>
    <property type="project" value="TreeGrafter"/>
</dbReference>
<evidence type="ECO:0000256" key="2">
    <source>
        <dbReference type="ARBA" id="ARBA00022643"/>
    </source>
</evidence>
<dbReference type="SUPFAM" id="SSF51679">
    <property type="entry name" value="Bacterial luciferase-like"/>
    <property type="match status" value="1"/>
</dbReference>
<dbReference type="InterPro" id="IPR011251">
    <property type="entry name" value="Luciferase-like_dom"/>
</dbReference>
<gene>
    <name evidence="6" type="primary">ssuD</name>
    <name evidence="6" type="ORF">GCM10012278_18800</name>
</gene>
<dbReference type="Pfam" id="PF00296">
    <property type="entry name" value="Bac_luciferase"/>
    <property type="match status" value="1"/>
</dbReference>
<comment type="caution">
    <text evidence="6">The sequence shown here is derived from an EMBL/GenBank/DDBJ whole genome shotgun (WGS) entry which is preliminary data.</text>
</comment>
<dbReference type="InterPro" id="IPR050172">
    <property type="entry name" value="SsuD_RutA_monooxygenase"/>
</dbReference>
<evidence type="ECO:0000313" key="7">
    <source>
        <dbReference type="Proteomes" id="UP000660745"/>
    </source>
</evidence>
<keyword evidence="2" id="KW-0288">FMN</keyword>
<evidence type="ECO:0000256" key="1">
    <source>
        <dbReference type="ARBA" id="ARBA00022630"/>
    </source>
</evidence>
<organism evidence="6 7">
    <name type="scientific">Nonomuraea glycinis</name>
    <dbReference type="NCBI Taxonomy" id="2047744"/>
    <lineage>
        <taxon>Bacteria</taxon>
        <taxon>Bacillati</taxon>
        <taxon>Actinomycetota</taxon>
        <taxon>Actinomycetes</taxon>
        <taxon>Streptosporangiales</taxon>
        <taxon>Streptosporangiaceae</taxon>
        <taxon>Nonomuraea</taxon>
    </lineage>
</organism>
<keyword evidence="4" id="KW-0503">Monooxygenase</keyword>
<dbReference type="AlphaFoldDB" id="A0A918A566"/>
<dbReference type="PANTHER" id="PTHR42847">
    <property type="entry name" value="ALKANESULFONATE MONOOXYGENASE"/>
    <property type="match status" value="1"/>
</dbReference>
<proteinExistence type="predicted"/>
<evidence type="ECO:0000313" key="6">
    <source>
        <dbReference type="EMBL" id="GGP04191.1"/>
    </source>
</evidence>